<evidence type="ECO:0000313" key="7">
    <source>
        <dbReference type="Proteomes" id="UP000267187"/>
    </source>
</evidence>
<keyword evidence="7" id="KW-1185">Reference proteome</keyword>
<organism evidence="6 7">
    <name type="scientific">Umboniibacter marinipuniceus</name>
    <dbReference type="NCBI Taxonomy" id="569599"/>
    <lineage>
        <taxon>Bacteria</taxon>
        <taxon>Pseudomonadati</taxon>
        <taxon>Pseudomonadota</taxon>
        <taxon>Gammaproteobacteria</taxon>
        <taxon>Cellvibrionales</taxon>
        <taxon>Cellvibrionaceae</taxon>
        <taxon>Umboniibacter</taxon>
    </lineage>
</organism>
<dbReference type="Pfam" id="PF00155">
    <property type="entry name" value="Aminotran_1_2"/>
    <property type="match status" value="1"/>
</dbReference>
<dbReference type="RefSeq" id="WP_121876200.1">
    <property type="nucleotide sequence ID" value="NZ_REFJ01000002.1"/>
</dbReference>
<dbReference type="OrthoDB" id="9802328at2"/>
<evidence type="ECO:0000313" key="6">
    <source>
        <dbReference type="EMBL" id="RMA81034.1"/>
    </source>
</evidence>
<dbReference type="GO" id="GO:0005829">
    <property type="term" value="C:cytosol"/>
    <property type="evidence" value="ECO:0007669"/>
    <property type="project" value="TreeGrafter"/>
</dbReference>
<evidence type="ECO:0000256" key="1">
    <source>
        <dbReference type="ARBA" id="ARBA00001933"/>
    </source>
</evidence>
<evidence type="ECO:0000256" key="3">
    <source>
        <dbReference type="ARBA" id="ARBA00022679"/>
    </source>
</evidence>
<dbReference type="InterPro" id="IPR015421">
    <property type="entry name" value="PyrdxlP-dep_Trfase_major"/>
</dbReference>
<reference evidence="6 7" key="1">
    <citation type="submission" date="2018-10" db="EMBL/GenBank/DDBJ databases">
        <title>Genomic Encyclopedia of Type Strains, Phase IV (KMG-IV): sequencing the most valuable type-strain genomes for metagenomic binning, comparative biology and taxonomic classification.</title>
        <authorList>
            <person name="Goeker M."/>
        </authorList>
    </citation>
    <scope>NUCLEOTIDE SEQUENCE [LARGE SCALE GENOMIC DNA]</scope>
    <source>
        <strain evidence="6 7">DSM 25080</strain>
    </source>
</reference>
<dbReference type="AlphaFoldDB" id="A0A3M0A9R5"/>
<dbReference type="SUPFAM" id="SSF53383">
    <property type="entry name" value="PLP-dependent transferases"/>
    <property type="match status" value="1"/>
</dbReference>
<dbReference type="InterPro" id="IPR050859">
    <property type="entry name" value="Class-I_PLP-dep_aminotransf"/>
</dbReference>
<name>A0A3M0A9R5_9GAMM</name>
<dbReference type="PANTHER" id="PTHR42790:SF4">
    <property type="entry name" value="VALINE--PYRUVATE AMINOTRANSFERASE"/>
    <property type="match status" value="1"/>
</dbReference>
<dbReference type="CDD" id="cd00609">
    <property type="entry name" value="AAT_like"/>
    <property type="match status" value="1"/>
</dbReference>
<dbReference type="Gene3D" id="3.40.640.10">
    <property type="entry name" value="Type I PLP-dependent aspartate aminotransferase-like (Major domain)"/>
    <property type="match status" value="1"/>
</dbReference>
<feature type="domain" description="Aminotransferase class I/classII large" evidence="5">
    <location>
        <begin position="60"/>
        <end position="399"/>
    </location>
</feature>
<accession>A0A3M0A9R5</accession>
<dbReference type="InterPro" id="IPR015424">
    <property type="entry name" value="PyrdxlP-dep_Trfase"/>
</dbReference>
<evidence type="ECO:0000256" key="4">
    <source>
        <dbReference type="ARBA" id="ARBA00022898"/>
    </source>
</evidence>
<keyword evidence="6" id="KW-0670">Pyruvate</keyword>
<keyword evidence="2 6" id="KW-0032">Aminotransferase</keyword>
<dbReference type="EMBL" id="REFJ01000002">
    <property type="protein sequence ID" value="RMA81034.1"/>
    <property type="molecule type" value="Genomic_DNA"/>
</dbReference>
<comment type="cofactor">
    <cofactor evidence="1">
        <name>pyridoxal 5'-phosphate</name>
        <dbReference type="ChEBI" id="CHEBI:597326"/>
    </cofactor>
</comment>
<gene>
    <name evidence="6" type="ORF">DFR27_0824</name>
</gene>
<evidence type="ECO:0000256" key="2">
    <source>
        <dbReference type="ARBA" id="ARBA00022576"/>
    </source>
</evidence>
<evidence type="ECO:0000259" key="5">
    <source>
        <dbReference type="Pfam" id="PF00155"/>
    </source>
</evidence>
<dbReference type="NCBIfam" id="NF006964">
    <property type="entry name" value="PRK09440.1-2"/>
    <property type="match status" value="1"/>
</dbReference>
<dbReference type="InterPro" id="IPR004839">
    <property type="entry name" value="Aminotransferase_I/II_large"/>
</dbReference>
<sequence length="417" mass="45608">MKLSRFGARITGQSGISDLMDDLGDALANKPEMIMMGGGNPGHIPEVSKCFQRLLQDLANDAELAHSTVGVYDQPAGDQSFRQKLAAYLSGQLDQEIDASQIVVTNGTQTSLFMLFNLFAGPGEDNVNRKILLPMLPEYIGYADTGIDPALFHSLAPKVEPTSAHRFRYRPDFEELSTLDDIGAVCVSRPGNPTGNIISTPDLEELDEFAKSWGVPLIIDGAYGLPFPNLIYRDSKVYFSDNTILTLSLSKLGLPAVRTGIVVAPKAIAKRLATMNAIMSLAPASLGQALMSPLLEGGKLDALCAQHVRPHYLAKRDALLEAADRHFQAHGVDYEIHEPDGAMFLWIHFPSLRISSQALYEMLREREVLVVSGHYFFFGTSEPGLHSDRCIRVTYSQNSDKVLAGIEIIAKTVAEFA</sequence>
<keyword evidence="3 6" id="KW-0808">Transferase</keyword>
<dbReference type="Proteomes" id="UP000267187">
    <property type="component" value="Unassembled WGS sequence"/>
</dbReference>
<dbReference type="GO" id="GO:0009042">
    <property type="term" value="F:valine-pyruvate transaminase activity"/>
    <property type="evidence" value="ECO:0007669"/>
    <property type="project" value="TreeGrafter"/>
</dbReference>
<protein>
    <submittedName>
        <fullName evidence="6">Valine-pyruvate aminotransferase</fullName>
    </submittedName>
</protein>
<dbReference type="GO" id="GO:1901605">
    <property type="term" value="P:alpha-amino acid metabolic process"/>
    <property type="evidence" value="ECO:0007669"/>
    <property type="project" value="TreeGrafter"/>
</dbReference>
<dbReference type="PANTHER" id="PTHR42790">
    <property type="entry name" value="AMINOTRANSFERASE"/>
    <property type="match status" value="1"/>
</dbReference>
<proteinExistence type="predicted"/>
<keyword evidence="4" id="KW-0663">Pyridoxal phosphate</keyword>
<comment type="caution">
    <text evidence="6">The sequence shown here is derived from an EMBL/GenBank/DDBJ whole genome shotgun (WGS) entry which is preliminary data.</text>
</comment>
<dbReference type="GO" id="GO:0030170">
    <property type="term" value="F:pyridoxal phosphate binding"/>
    <property type="evidence" value="ECO:0007669"/>
    <property type="project" value="InterPro"/>
</dbReference>